<evidence type="ECO:0000313" key="9">
    <source>
        <dbReference type="Proteomes" id="UP001157034"/>
    </source>
</evidence>
<dbReference type="RefSeq" id="WP_284254038.1">
    <property type="nucleotide sequence ID" value="NZ_BAAAQO010000002.1"/>
</dbReference>
<evidence type="ECO:0000256" key="2">
    <source>
        <dbReference type="ARBA" id="ARBA00022722"/>
    </source>
</evidence>
<dbReference type="InterPro" id="IPR051619">
    <property type="entry name" value="TypeII_TA_RNase_PINc/VapC"/>
</dbReference>
<dbReference type="Proteomes" id="UP001157034">
    <property type="component" value="Unassembled WGS sequence"/>
</dbReference>
<comment type="caution">
    <text evidence="8">The sequence shown here is derived from an EMBL/GenBank/DDBJ whole genome shotgun (WGS) entry which is preliminary data.</text>
</comment>
<gene>
    <name evidence="6" type="primary">vapC</name>
    <name evidence="8" type="ORF">GCM10025881_20700</name>
</gene>
<evidence type="ECO:0000313" key="8">
    <source>
        <dbReference type="EMBL" id="GMA95246.1"/>
    </source>
</evidence>
<keyword evidence="2 6" id="KW-0540">Nuclease</keyword>
<dbReference type="InterPro" id="IPR029060">
    <property type="entry name" value="PIN-like_dom_sf"/>
</dbReference>
<dbReference type="CDD" id="cd09873">
    <property type="entry name" value="PIN_Pae0151-like"/>
    <property type="match status" value="1"/>
</dbReference>
<sequence>MTVAVDASAVVEILAGDDDRRRAAILGAAGSDPHWVVPEHFLLEVISALRGRLLGHHIDRAQFASAVVALREFEFDVWPTAGLLPRIVELTDDAAPYDAAYLAVAEELGCPLVTADGKLARVPGITCRVVGWE</sequence>
<proteinExistence type="inferred from homology"/>
<comment type="similarity">
    <text evidence="6">Belongs to the PINc/VapC protein family.</text>
</comment>
<dbReference type="Gene3D" id="3.40.50.1010">
    <property type="entry name" value="5'-nuclease"/>
    <property type="match status" value="1"/>
</dbReference>
<evidence type="ECO:0000256" key="6">
    <source>
        <dbReference type="HAMAP-Rule" id="MF_00265"/>
    </source>
</evidence>
<dbReference type="Pfam" id="PF01850">
    <property type="entry name" value="PIN"/>
    <property type="match status" value="1"/>
</dbReference>
<protein>
    <recommendedName>
        <fullName evidence="6">Ribonuclease VapC</fullName>
        <shortName evidence="6">RNase VapC</shortName>
        <ecNumber evidence="6">3.1.-.-</ecNumber>
    </recommendedName>
    <alternativeName>
        <fullName evidence="6">Toxin VapC</fullName>
    </alternativeName>
</protein>
<feature type="binding site" evidence="6">
    <location>
        <position position="98"/>
    </location>
    <ligand>
        <name>Mg(2+)</name>
        <dbReference type="ChEBI" id="CHEBI:18420"/>
    </ligand>
</feature>
<accession>A0ABQ6K3Q4</accession>
<dbReference type="HAMAP" id="MF_00265">
    <property type="entry name" value="VapC_Nob1"/>
    <property type="match status" value="1"/>
</dbReference>
<evidence type="ECO:0000256" key="3">
    <source>
        <dbReference type="ARBA" id="ARBA00022723"/>
    </source>
</evidence>
<dbReference type="EMBL" id="BSVB01000001">
    <property type="protein sequence ID" value="GMA95246.1"/>
    <property type="molecule type" value="Genomic_DNA"/>
</dbReference>
<name>A0ABQ6K3Q4_9MICO</name>
<evidence type="ECO:0000256" key="5">
    <source>
        <dbReference type="ARBA" id="ARBA00022842"/>
    </source>
</evidence>
<evidence type="ECO:0000256" key="4">
    <source>
        <dbReference type="ARBA" id="ARBA00022801"/>
    </source>
</evidence>
<evidence type="ECO:0000259" key="7">
    <source>
        <dbReference type="Pfam" id="PF01850"/>
    </source>
</evidence>
<keyword evidence="6" id="KW-0800">Toxin</keyword>
<feature type="domain" description="PIN" evidence="7">
    <location>
        <begin position="4"/>
        <end position="123"/>
    </location>
</feature>
<dbReference type="PANTHER" id="PTHR35901">
    <property type="entry name" value="RIBONUCLEASE VAPC3"/>
    <property type="match status" value="1"/>
</dbReference>
<dbReference type="InterPro" id="IPR022907">
    <property type="entry name" value="VapC_family"/>
</dbReference>
<evidence type="ECO:0000256" key="1">
    <source>
        <dbReference type="ARBA" id="ARBA00022649"/>
    </source>
</evidence>
<comment type="function">
    <text evidence="6">Toxic component of a toxin-antitoxin (TA) system. An RNase.</text>
</comment>
<dbReference type="InterPro" id="IPR002716">
    <property type="entry name" value="PIN_dom"/>
</dbReference>
<dbReference type="InterPro" id="IPR044153">
    <property type="entry name" value="PIN_Pae0151-like"/>
</dbReference>
<dbReference type="PANTHER" id="PTHR35901:SF1">
    <property type="entry name" value="EXONUCLEASE VAPC9"/>
    <property type="match status" value="1"/>
</dbReference>
<keyword evidence="9" id="KW-1185">Reference proteome</keyword>
<comment type="cofactor">
    <cofactor evidence="6">
        <name>Mg(2+)</name>
        <dbReference type="ChEBI" id="CHEBI:18420"/>
    </cofactor>
</comment>
<reference evidence="9" key="1">
    <citation type="journal article" date="2019" name="Int. J. Syst. Evol. Microbiol.">
        <title>The Global Catalogue of Microorganisms (GCM) 10K type strain sequencing project: providing services to taxonomists for standard genome sequencing and annotation.</title>
        <authorList>
            <consortium name="The Broad Institute Genomics Platform"/>
            <consortium name="The Broad Institute Genome Sequencing Center for Infectious Disease"/>
            <person name="Wu L."/>
            <person name="Ma J."/>
        </authorList>
    </citation>
    <scope>NUCLEOTIDE SEQUENCE [LARGE SCALE GENOMIC DNA]</scope>
    <source>
        <strain evidence="9">NBRC 108894</strain>
    </source>
</reference>
<dbReference type="SUPFAM" id="SSF88723">
    <property type="entry name" value="PIN domain-like"/>
    <property type="match status" value="1"/>
</dbReference>
<organism evidence="8 9">
    <name type="scientific">Pseudolysinimonas kribbensis</name>
    <dbReference type="NCBI Taxonomy" id="433641"/>
    <lineage>
        <taxon>Bacteria</taxon>
        <taxon>Bacillati</taxon>
        <taxon>Actinomycetota</taxon>
        <taxon>Actinomycetes</taxon>
        <taxon>Micrococcales</taxon>
        <taxon>Microbacteriaceae</taxon>
        <taxon>Pseudolysinimonas</taxon>
    </lineage>
</organism>
<keyword evidence="4 6" id="KW-0378">Hydrolase</keyword>
<keyword evidence="1 6" id="KW-1277">Toxin-antitoxin system</keyword>
<keyword evidence="5 6" id="KW-0460">Magnesium</keyword>
<feature type="binding site" evidence="6">
    <location>
        <position position="6"/>
    </location>
    <ligand>
        <name>Mg(2+)</name>
        <dbReference type="ChEBI" id="CHEBI:18420"/>
    </ligand>
</feature>
<keyword evidence="3 6" id="KW-0479">Metal-binding</keyword>
<dbReference type="EC" id="3.1.-.-" evidence="6"/>